<dbReference type="AlphaFoldDB" id="Q2QWB3"/>
<sequence>MPGPTGVIVVEGIQPSVAEEGEAVAICREVYNGQVQEGERATLVLKQSPYVKVSKVQIDETDPSKMISLRGDLGEAEAKNILAVIKSNIDIFTWGPDEVGGVSPYLIMNHLAVKPDAKLRKQKLRKMSADR</sequence>
<organism evidence="1">
    <name type="scientific">Oryza sativa subsp. japonica</name>
    <name type="common">Rice</name>
    <dbReference type="NCBI Taxonomy" id="39947"/>
    <lineage>
        <taxon>Eukaryota</taxon>
        <taxon>Viridiplantae</taxon>
        <taxon>Streptophyta</taxon>
        <taxon>Embryophyta</taxon>
        <taxon>Tracheophyta</taxon>
        <taxon>Spermatophyta</taxon>
        <taxon>Magnoliopsida</taxon>
        <taxon>Liliopsida</taxon>
        <taxon>Poales</taxon>
        <taxon>Poaceae</taxon>
        <taxon>BOP clade</taxon>
        <taxon>Oryzoideae</taxon>
        <taxon>Oryzeae</taxon>
        <taxon>Oryzinae</taxon>
        <taxon>Oryza</taxon>
        <taxon>Oryza sativa</taxon>
    </lineage>
</organism>
<evidence type="ECO:0000313" key="1">
    <source>
        <dbReference type="EMBL" id="ABA96691.1"/>
    </source>
</evidence>
<reference evidence="1" key="1">
    <citation type="journal article" date="2005" name="BMC Biol.">
        <title>The sequence of rice chromosomes 11 and 12, rich in disease resistance genes and recent gene duplications.</title>
        <authorList>
            <consortium name="The rice chromosomes 11 and 12 sequencing consortia"/>
        </authorList>
    </citation>
    <scope>NUCLEOTIDE SEQUENCE [LARGE SCALE GENOMIC DNA]</scope>
</reference>
<reference evidence="1" key="3">
    <citation type="submission" date="2006-01" db="EMBL/GenBank/DDBJ databases">
        <authorList>
            <person name="Buell R."/>
        </authorList>
    </citation>
    <scope>NUCLEOTIDE SEQUENCE</scope>
</reference>
<proteinExistence type="predicted"/>
<protein>
    <submittedName>
        <fullName evidence="1">Retrotransposon protein, putative, Ty3-gypsy subclass</fullName>
    </submittedName>
</protein>
<gene>
    <name evidence="1" type="ordered locus">LOC_Os12g09940</name>
</gene>
<accession>Q2QWB3</accession>
<name>Q2QWB3_ORYSJ</name>
<dbReference type="EMBL" id="DP000011">
    <property type="protein sequence ID" value="ABA96691.1"/>
    <property type="molecule type" value="Genomic_DNA"/>
</dbReference>
<reference evidence="1" key="2">
    <citation type="submission" date="2005-04" db="EMBL/GenBank/DDBJ databases">
        <authorList>
            <person name="Buell C.R."/>
            <person name="Wing R.A."/>
            <person name="McCombie W.A."/>
            <person name="Ouyang S."/>
        </authorList>
    </citation>
    <scope>NUCLEOTIDE SEQUENCE</scope>
</reference>